<evidence type="ECO:0000313" key="2">
    <source>
        <dbReference type="EMBL" id="MBE9234545.1"/>
    </source>
</evidence>
<sequence>MKNWTSSESEKTVEQTPSGKVHGGKREYLHNYHDCYQEEQLIYQHLLHLVQMESPEQMVGRFRALFVERANYPEPEIIPILDKITASKQKKNEFNLFINRCCHILINRWYLQPNLHYAIVDLINLFDSPSNRLGINSLRIREIRRLRELIQIFINSEQYVILRRFLQLVNQTPRVNSREENQPLSNLIRRYPYLYEHCLISEDSTFEQQETVRHFQAEVQKKFEVDLSQYITYKVRRIQVLRNVSPAEANRILRPVDNPTLLSDKDLYSTVKQFIGKTDSNYTYQERAQQFLQYVNHRGNNFHNFKKDLHEYLISSIDSKYGQRQFNQRLSNHLQNILPDADDKKINDFLVVRTCSQLLNFLVVNSQASPQHSTFLDLISNQGSLETIGLLLKVVLICSKVKPYLEKRFGILFNHYENATTDVIDWLVATLEQLNIAISIHFGNIDLSFFKRFC</sequence>
<gene>
    <name evidence="2" type="ORF">IQ227_00470</name>
</gene>
<name>A0ABR9V8Q6_9CYAN</name>
<comment type="caution">
    <text evidence="2">The sequence shown here is derived from an EMBL/GenBank/DDBJ whole genome shotgun (WGS) entry which is preliminary data.</text>
</comment>
<dbReference type="RefSeq" id="WP_193941141.1">
    <property type="nucleotide sequence ID" value="NZ_JADEWB010000002.1"/>
</dbReference>
<keyword evidence="3" id="KW-1185">Reference proteome</keyword>
<accession>A0ABR9V8Q6</accession>
<evidence type="ECO:0000313" key="3">
    <source>
        <dbReference type="Proteomes" id="UP000606776"/>
    </source>
</evidence>
<organism evidence="2 3">
    <name type="scientific">Sphaerospermopsis aphanizomenoides LEGE 00250</name>
    <dbReference type="NCBI Taxonomy" id="2777972"/>
    <lineage>
        <taxon>Bacteria</taxon>
        <taxon>Bacillati</taxon>
        <taxon>Cyanobacteriota</taxon>
        <taxon>Cyanophyceae</taxon>
        <taxon>Nostocales</taxon>
        <taxon>Aphanizomenonaceae</taxon>
        <taxon>Sphaerospermopsis</taxon>
        <taxon>Sphaerospermopsis aphanizomenoides</taxon>
    </lineage>
</organism>
<evidence type="ECO:0000256" key="1">
    <source>
        <dbReference type="SAM" id="MobiDB-lite"/>
    </source>
</evidence>
<dbReference type="Proteomes" id="UP000606776">
    <property type="component" value="Unassembled WGS sequence"/>
</dbReference>
<dbReference type="EMBL" id="JADEWB010000002">
    <property type="protein sequence ID" value="MBE9234545.1"/>
    <property type="molecule type" value="Genomic_DNA"/>
</dbReference>
<feature type="region of interest" description="Disordered" evidence="1">
    <location>
        <begin position="1"/>
        <end position="24"/>
    </location>
</feature>
<reference evidence="2 3" key="1">
    <citation type="submission" date="2020-10" db="EMBL/GenBank/DDBJ databases">
        <authorList>
            <person name="Castelo-Branco R."/>
            <person name="Eusebio N."/>
            <person name="Adriana R."/>
            <person name="Vieira A."/>
            <person name="Brugerolle De Fraissinette N."/>
            <person name="Rezende De Castro R."/>
            <person name="Schneider M.P."/>
            <person name="Vasconcelos V."/>
            <person name="Leao P.N."/>
        </authorList>
    </citation>
    <scope>NUCLEOTIDE SEQUENCE [LARGE SCALE GENOMIC DNA]</scope>
    <source>
        <strain evidence="2 3">LEGE 00250</strain>
    </source>
</reference>
<proteinExistence type="predicted"/>
<protein>
    <submittedName>
        <fullName evidence="2">Uncharacterized protein</fullName>
    </submittedName>
</protein>